<feature type="transmembrane region" description="Helical" evidence="8">
    <location>
        <begin position="12"/>
        <end position="34"/>
    </location>
</feature>
<dbReference type="InterPro" id="IPR003594">
    <property type="entry name" value="HATPase_dom"/>
</dbReference>
<evidence type="ECO:0000256" key="4">
    <source>
        <dbReference type="ARBA" id="ARBA00022553"/>
    </source>
</evidence>
<gene>
    <name evidence="11" type="ORF">ENQ87_02925</name>
</gene>
<dbReference type="AlphaFoldDB" id="A0A831XDA3"/>
<evidence type="ECO:0000256" key="7">
    <source>
        <dbReference type="SAM" id="Coils"/>
    </source>
</evidence>
<organism evidence="11">
    <name type="scientific">Geobacter metallireducens</name>
    <dbReference type="NCBI Taxonomy" id="28232"/>
    <lineage>
        <taxon>Bacteria</taxon>
        <taxon>Pseudomonadati</taxon>
        <taxon>Thermodesulfobacteriota</taxon>
        <taxon>Desulfuromonadia</taxon>
        <taxon>Geobacterales</taxon>
        <taxon>Geobacteraceae</taxon>
        <taxon>Geobacter</taxon>
    </lineage>
</organism>
<dbReference type="CDD" id="cd00082">
    <property type="entry name" value="HisKA"/>
    <property type="match status" value="1"/>
</dbReference>
<keyword evidence="5" id="KW-0808">Transferase</keyword>
<dbReference type="SMART" id="SM00387">
    <property type="entry name" value="HATPase_c"/>
    <property type="match status" value="1"/>
</dbReference>
<dbReference type="SMART" id="SM00304">
    <property type="entry name" value="HAMP"/>
    <property type="match status" value="1"/>
</dbReference>
<dbReference type="PRINTS" id="PR00344">
    <property type="entry name" value="BCTRLSENSOR"/>
</dbReference>
<keyword evidence="7" id="KW-0175">Coiled coil</keyword>
<keyword evidence="4" id="KW-0597">Phosphoprotein</keyword>
<evidence type="ECO:0000256" key="3">
    <source>
        <dbReference type="ARBA" id="ARBA00012438"/>
    </source>
</evidence>
<dbReference type="GO" id="GO:0007234">
    <property type="term" value="P:osmosensory signaling via phosphorelay pathway"/>
    <property type="evidence" value="ECO:0007669"/>
    <property type="project" value="TreeGrafter"/>
</dbReference>
<protein>
    <recommendedName>
        <fullName evidence="3">histidine kinase</fullName>
        <ecNumber evidence="3">2.7.13.3</ecNumber>
    </recommendedName>
</protein>
<evidence type="ECO:0000256" key="6">
    <source>
        <dbReference type="ARBA" id="ARBA00022777"/>
    </source>
</evidence>
<dbReference type="InterPro" id="IPR036890">
    <property type="entry name" value="HATPase_C_sf"/>
</dbReference>
<comment type="catalytic activity">
    <reaction evidence="1">
        <text>ATP + protein L-histidine = ADP + protein N-phospho-L-histidine.</text>
        <dbReference type="EC" id="2.7.13.3"/>
    </reaction>
</comment>
<keyword evidence="6" id="KW-0418">Kinase</keyword>
<proteinExistence type="predicted"/>
<dbReference type="PANTHER" id="PTHR42878:SF15">
    <property type="entry name" value="BACTERIOPHYTOCHROME"/>
    <property type="match status" value="1"/>
</dbReference>
<dbReference type="InterPro" id="IPR036097">
    <property type="entry name" value="HisK_dim/P_sf"/>
</dbReference>
<evidence type="ECO:0000256" key="1">
    <source>
        <dbReference type="ARBA" id="ARBA00000085"/>
    </source>
</evidence>
<keyword evidence="8" id="KW-0472">Membrane</keyword>
<dbReference type="InterPro" id="IPR050351">
    <property type="entry name" value="BphY/WalK/GraS-like"/>
</dbReference>
<dbReference type="SUPFAM" id="SSF55874">
    <property type="entry name" value="ATPase domain of HSP90 chaperone/DNA topoisomerase II/histidine kinase"/>
    <property type="match status" value="1"/>
</dbReference>
<dbReference type="SUPFAM" id="SSF158472">
    <property type="entry name" value="HAMP domain-like"/>
    <property type="match status" value="1"/>
</dbReference>
<evidence type="ECO:0000259" key="9">
    <source>
        <dbReference type="PROSITE" id="PS50109"/>
    </source>
</evidence>
<dbReference type="SUPFAM" id="SSF47384">
    <property type="entry name" value="Homodimeric domain of signal transducing histidine kinase"/>
    <property type="match status" value="1"/>
</dbReference>
<dbReference type="Gene3D" id="6.10.340.10">
    <property type="match status" value="1"/>
</dbReference>
<dbReference type="Gene3D" id="3.30.565.10">
    <property type="entry name" value="Histidine kinase-like ATPase, C-terminal domain"/>
    <property type="match status" value="1"/>
</dbReference>
<evidence type="ECO:0000256" key="2">
    <source>
        <dbReference type="ARBA" id="ARBA00004370"/>
    </source>
</evidence>
<dbReference type="InterPro" id="IPR005467">
    <property type="entry name" value="His_kinase_dom"/>
</dbReference>
<sequence>MGPFRHATIKRKLILIGMATTGAALLVSGTILIVNEMVSFRRSLENSLTVQTQIIGSNCTAALTFSNATEAGEILGALKAAPNIVRAIIYTPDGEVFAGYARTGEHVTPLPLYSGKNETGFFTNRIVRLQPIMLDGEQIGTIRVESDLQEFYARLRWHAAIMALVFSVSLCIAFLLLARLQRTITGPILDLVGAMGAVSRDGIYSVRATIWKNDELGALAQGFNEMLMQIQSRDSELEQHRRQLEQKVTSRTVELAAANQQLQHELAERRRAEEKLQRYSEELRAINEEIRSFAYIVSHDLRAPLINIKGFAAELELVLKDMLPLLEQCAPHLDAMERERLRSVLRQDAPEALGFISSSVNRMDSLINAVLKLSYLGRRELTIATVSVGDVVDSIIASLQHQMEQHNATVSVGELPEIAIDRTALEQIIGNLLDNAVKYLKPGRPGHIQINAYQEPEGTIIRISDNGRGIAPKDMGKIFELFRRANCQDTHGEGMGLAYVKTLVRRLGGRIECESALDSGTTFNVFIPRQPP</sequence>
<dbReference type="GO" id="GO:0016020">
    <property type="term" value="C:membrane"/>
    <property type="evidence" value="ECO:0007669"/>
    <property type="project" value="UniProtKB-SubCell"/>
</dbReference>
<evidence type="ECO:0000256" key="5">
    <source>
        <dbReference type="ARBA" id="ARBA00022679"/>
    </source>
</evidence>
<dbReference type="EC" id="2.7.13.3" evidence="3"/>
<keyword evidence="8" id="KW-0812">Transmembrane</keyword>
<evidence type="ECO:0000313" key="11">
    <source>
        <dbReference type="EMBL" id="HEN41319.1"/>
    </source>
</evidence>
<accession>A0A831XDA3</accession>
<reference evidence="11" key="1">
    <citation type="journal article" date="2020" name="mSystems">
        <title>Genome- and Community-Level Interaction Insights into Carbon Utilization and Element Cycling Functions of Hydrothermarchaeota in Hydrothermal Sediment.</title>
        <authorList>
            <person name="Zhou Z."/>
            <person name="Liu Y."/>
            <person name="Xu W."/>
            <person name="Pan J."/>
            <person name="Luo Z.H."/>
            <person name="Li M."/>
        </authorList>
    </citation>
    <scope>NUCLEOTIDE SEQUENCE [LARGE SCALE GENOMIC DNA]</scope>
    <source>
        <strain evidence="11">SpSt-349</strain>
    </source>
</reference>
<feature type="transmembrane region" description="Helical" evidence="8">
    <location>
        <begin position="157"/>
        <end position="178"/>
    </location>
</feature>
<keyword evidence="8" id="KW-1133">Transmembrane helix</keyword>
<dbReference type="Pfam" id="PF00672">
    <property type="entry name" value="HAMP"/>
    <property type="match status" value="1"/>
</dbReference>
<dbReference type="CDD" id="cd00075">
    <property type="entry name" value="HATPase"/>
    <property type="match status" value="1"/>
</dbReference>
<dbReference type="InterPro" id="IPR033417">
    <property type="entry name" value="CHASE8"/>
</dbReference>
<dbReference type="Gene3D" id="1.10.287.130">
    <property type="match status" value="1"/>
</dbReference>
<dbReference type="Pfam" id="PF17152">
    <property type="entry name" value="CHASE8"/>
    <property type="match status" value="1"/>
</dbReference>
<dbReference type="InterPro" id="IPR003661">
    <property type="entry name" value="HisK_dim/P_dom"/>
</dbReference>
<dbReference type="InterPro" id="IPR003660">
    <property type="entry name" value="HAMP_dom"/>
</dbReference>
<dbReference type="GO" id="GO:0000156">
    <property type="term" value="F:phosphorelay response regulator activity"/>
    <property type="evidence" value="ECO:0007669"/>
    <property type="project" value="TreeGrafter"/>
</dbReference>
<evidence type="ECO:0000259" key="10">
    <source>
        <dbReference type="PROSITE" id="PS50885"/>
    </source>
</evidence>
<dbReference type="InterPro" id="IPR004358">
    <property type="entry name" value="Sig_transdc_His_kin-like_C"/>
</dbReference>
<dbReference type="FunFam" id="3.30.565.10:FF:000006">
    <property type="entry name" value="Sensor histidine kinase WalK"/>
    <property type="match status" value="1"/>
</dbReference>
<comment type="subcellular location">
    <subcellularLocation>
        <location evidence="2">Membrane</location>
    </subcellularLocation>
</comment>
<feature type="domain" description="HAMP" evidence="10">
    <location>
        <begin position="182"/>
        <end position="235"/>
    </location>
</feature>
<feature type="coiled-coil region" evidence="7">
    <location>
        <begin position="227"/>
        <end position="289"/>
    </location>
</feature>
<feature type="domain" description="Histidine kinase" evidence="9">
    <location>
        <begin position="296"/>
        <end position="531"/>
    </location>
</feature>
<dbReference type="CDD" id="cd06225">
    <property type="entry name" value="HAMP"/>
    <property type="match status" value="1"/>
</dbReference>
<dbReference type="PANTHER" id="PTHR42878">
    <property type="entry name" value="TWO-COMPONENT HISTIDINE KINASE"/>
    <property type="match status" value="1"/>
</dbReference>
<evidence type="ECO:0000256" key="8">
    <source>
        <dbReference type="SAM" id="Phobius"/>
    </source>
</evidence>
<dbReference type="PROSITE" id="PS50885">
    <property type="entry name" value="HAMP"/>
    <property type="match status" value="1"/>
</dbReference>
<dbReference type="GO" id="GO:0030295">
    <property type="term" value="F:protein kinase activator activity"/>
    <property type="evidence" value="ECO:0007669"/>
    <property type="project" value="TreeGrafter"/>
</dbReference>
<dbReference type="Pfam" id="PF02518">
    <property type="entry name" value="HATPase_c"/>
    <property type="match status" value="1"/>
</dbReference>
<comment type="caution">
    <text evidence="11">The sequence shown here is derived from an EMBL/GenBank/DDBJ whole genome shotgun (WGS) entry which is preliminary data.</text>
</comment>
<dbReference type="EMBL" id="DSOV01000009">
    <property type="protein sequence ID" value="HEN41319.1"/>
    <property type="molecule type" value="Genomic_DNA"/>
</dbReference>
<dbReference type="PROSITE" id="PS50109">
    <property type="entry name" value="HIS_KIN"/>
    <property type="match status" value="1"/>
</dbReference>
<name>A0A831XDA3_GEOME</name>
<dbReference type="GO" id="GO:0000155">
    <property type="term" value="F:phosphorelay sensor kinase activity"/>
    <property type="evidence" value="ECO:0007669"/>
    <property type="project" value="InterPro"/>
</dbReference>